<dbReference type="RefSeq" id="WP_131173947.1">
    <property type="nucleotide sequence ID" value="NZ_QJUM01000006.1"/>
</dbReference>
<evidence type="ECO:0000256" key="1">
    <source>
        <dbReference type="SAM" id="MobiDB-lite"/>
    </source>
</evidence>
<name>A0ABY1ZCU1_9GAMM</name>
<feature type="region of interest" description="Disordered" evidence="1">
    <location>
        <begin position="1"/>
        <end position="26"/>
    </location>
</feature>
<accession>A0ABY1ZCU1</accession>
<keyword evidence="4" id="KW-1185">Reference proteome</keyword>
<keyword evidence="2" id="KW-0812">Transmembrane</keyword>
<protein>
    <recommendedName>
        <fullName evidence="5">DUF3618 domain-containing protein</fullName>
    </recommendedName>
</protein>
<evidence type="ECO:0000313" key="4">
    <source>
        <dbReference type="Proteomes" id="UP000291334"/>
    </source>
</evidence>
<dbReference type="Proteomes" id="UP000291334">
    <property type="component" value="Unassembled WGS sequence"/>
</dbReference>
<comment type="caution">
    <text evidence="3">The sequence shown here is derived from an EMBL/GenBank/DDBJ whole genome shotgun (WGS) entry which is preliminary data.</text>
</comment>
<evidence type="ECO:0000256" key="2">
    <source>
        <dbReference type="SAM" id="Phobius"/>
    </source>
</evidence>
<feature type="transmembrane region" description="Helical" evidence="2">
    <location>
        <begin position="103"/>
        <end position="121"/>
    </location>
</feature>
<proteinExistence type="predicted"/>
<keyword evidence="2" id="KW-1133">Transmembrane helix</keyword>
<evidence type="ECO:0000313" key="3">
    <source>
        <dbReference type="EMBL" id="TBV07862.1"/>
    </source>
</evidence>
<reference evidence="3 4" key="1">
    <citation type="submission" date="2018-06" db="EMBL/GenBank/DDBJ databases">
        <title>Three novel Pseudomonas species isolated from symptomatic oak.</title>
        <authorList>
            <person name="Bueno-Gonzalez V."/>
            <person name="Brady C."/>
        </authorList>
    </citation>
    <scope>NUCLEOTIDE SEQUENCE [LARGE SCALE GENOMIC DNA]</scope>
    <source>
        <strain evidence="3 4">P26B</strain>
    </source>
</reference>
<keyword evidence="2" id="KW-0472">Membrane</keyword>
<organism evidence="3 4">
    <name type="scientific">Phytopseudomonas dryadis</name>
    <dbReference type="NCBI Taxonomy" id="2487520"/>
    <lineage>
        <taxon>Bacteria</taxon>
        <taxon>Pseudomonadati</taxon>
        <taxon>Pseudomonadota</taxon>
        <taxon>Gammaproteobacteria</taxon>
        <taxon>Pseudomonadales</taxon>
        <taxon>Pseudomonadaceae</taxon>
        <taxon>Phytopseudomonas</taxon>
    </lineage>
</organism>
<dbReference type="EMBL" id="QJUM01000006">
    <property type="protein sequence ID" value="TBV07862.1"/>
    <property type="molecule type" value="Genomic_DNA"/>
</dbReference>
<sequence length="140" mass="15285">MDNDSKQRPHKRPGKVISGHWRDEAREQLRTQIQHGEQSAQDLETRVRIARSTVADQENHDGPGASARLLAAAQQLSRLAGKARNAQGEALHRADSFAHAHPLLLAAGGIAIGFGIARLLARRDQRRATQTDDLPEGAPQ</sequence>
<evidence type="ECO:0008006" key="5">
    <source>
        <dbReference type="Google" id="ProtNLM"/>
    </source>
</evidence>
<gene>
    <name evidence="3" type="ORF">DNK34_06725</name>
</gene>